<accession>A0ACB8NV94</accession>
<protein>
    <submittedName>
        <fullName evidence="1">AGC kinase family protein</fullName>
    </submittedName>
</protein>
<keyword evidence="1" id="KW-0808">Transferase</keyword>
<reference evidence="2" key="1">
    <citation type="journal article" date="2023" name="Hortic. Res.">
        <title>A chromosome-level phased genome enabling allele-level studies in sweet orange: a case study on citrus Huanglongbing tolerance.</title>
        <authorList>
            <person name="Wu B."/>
            <person name="Yu Q."/>
            <person name="Deng Z."/>
            <person name="Duan Y."/>
            <person name="Luo F."/>
            <person name="Gmitter F. Jr."/>
        </authorList>
    </citation>
    <scope>NUCLEOTIDE SEQUENCE [LARGE SCALE GENOMIC DNA]</scope>
    <source>
        <strain evidence="2">cv. Valencia</strain>
    </source>
</reference>
<gene>
    <name evidence="1" type="ORF">KPL71_001240</name>
</gene>
<evidence type="ECO:0000313" key="2">
    <source>
        <dbReference type="Proteomes" id="UP000829398"/>
    </source>
</evidence>
<comment type="caution">
    <text evidence="1">The sequence shown here is derived from an EMBL/GenBank/DDBJ whole genome shotgun (WGS) entry which is preliminary data.</text>
</comment>
<organism evidence="1 2">
    <name type="scientific">Citrus sinensis</name>
    <name type="common">Sweet orange</name>
    <name type="synonym">Citrus aurantium var. sinensis</name>
    <dbReference type="NCBI Taxonomy" id="2711"/>
    <lineage>
        <taxon>Eukaryota</taxon>
        <taxon>Viridiplantae</taxon>
        <taxon>Streptophyta</taxon>
        <taxon>Embryophyta</taxon>
        <taxon>Tracheophyta</taxon>
        <taxon>Spermatophyta</taxon>
        <taxon>Magnoliopsida</taxon>
        <taxon>eudicotyledons</taxon>
        <taxon>Gunneridae</taxon>
        <taxon>Pentapetalae</taxon>
        <taxon>rosids</taxon>
        <taxon>malvids</taxon>
        <taxon>Sapindales</taxon>
        <taxon>Rutaceae</taxon>
        <taxon>Aurantioideae</taxon>
        <taxon>Citrus</taxon>
    </lineage>
</organism>
<sequence>MENQNIKVEEQGDDEGAPMAGEVLEEEGEIGSSLTMERVAAAKQFIESHYKAQMKHIQERKQRRSVLERKLASSDVPEEEQINILKDLERKETEYMRLKRHKISVDDFDLLTIIGRGAFGEGYTIAGDGQSTKGISDVRGLLRAKLLEYIMVERLDIGDEGEEGLFLAQYFTLKQLLFVTAIVSILESHSTKGTSAIFNNYVEHVRAERNLLAEVASHCIVKLYYSFQDAEYLYLIMEYLPGGDVMTLLMREETLTETVARFYIAQSVLAIESIHKHNYIHRDIKPDNLLLDQNGHMKLSDFGLCKPLDCTNLSAINENEVLDDENLNESMDVDGRFPESGCGRRWKSPLEQLQHWQINRRKLAYSTVGTPDYIAPEVLLKKGYGMECDWLAYWNETLSCNYLSDIMLWSLGAIMYEMLVGYPPFYSDDPVTTCRKIVHWKNHLKFPEEARLTPEAKDLICRLLCDVEHRLGTLGSEQIKAHPWFKDIAWDKLYEMEAAYKPEVNGVLDTQNFMKFDETMLTPKDLSFVGYTYKNFEAVKGMHNRIGDSTIDNSSESTTDNTKRQTHASSGDAM</sequence>
<keyword evidence="2" id="KW-1185">Reference proteome</keyword>
<dbReference type="Proteomes" id="UP000829398">
    <property type="component" value="Chromosome 1"/>
</dbReference>
<proteinExistence type="predicted"/>
<evidence type="ECO:0000313" key="1">
    <source>
        <dbReference type="EMBL" id="KAH9802064.1"/>
    </source>
</evidence>
<name>A0ACB8NV94_CITSI</name>
<keyword evidence="1" id="KW-0418">Kinase</keyword>
<dbReference type="EMBL" id="CM039170">
    <property type="protein sequence ID" value="KAH9802064.1"/>
    <property type="molecule type" value="Genomic_DNA"/>
</dbReference>